<dbReference type="PANTHER" id="PTHR30137:SF8">
    <property type="entry name" value="BLR5498 PROTEIN"/>
    <property type="match status" value="1"/>
</dbReference>
<dbReference type="Gene3D" id="3.20.20.30">
    <property type="entry name" value="Luciferase-like domain"/>
    <property type="match status" value="1"/>
</dbReference>
<dbReference type="RefSeq" id="WP_053572479.1">
    <property type="nucleotide sequence ID" value="NZ_FCNY02000010.1"/>
</dbReference>
<evidence type="ECO:0000313" key="4">
    <source>
        <dbReference type="EMBL" id="SAL51682.1"/>
    </source>
</evidence>
<dbReference type="GO" id="GO:0016705">
    <property type="term" value="F:oxidoreductase activity, acting on paired donors, with incorporation or reduction of molecular oxygen"/>
    <property type="evidence" value="ECO:0007669"/>
    <property type="project" value="InterPro"/>
</dbReference>
<evidence type="ECO:0000256" key="2">
    <source>
        <dbReference type="ARBA" id="ARBA00023033"/>
    </source>
</evidence>
<keyword evidence="1" id="KW-0560">Oxidoreductase</keyword>
<evidence type="ECO:0000259" key="3">
    <source>
        <dbReference type="Pfam" id="PF00296"/>
    </source>
</evidence>
<dbReference type="GO" id="GO:0005829">
    <property type="term" value="C:cytosol"/>
    <property type="evidence" value="ECO:0007669"/>
    <property type="project" value="TreeGrafter"/>
</dbReference>
<name>A0A158I4Z8_CABCO</name>
<dbReference type="PANTHER" id="PTHR30137">
    <property type="entry name" value="LUCIFERASE-LIKE MONOOXYGENASE"/>
    <property type="match status" value="1"/>
</dbReference>
<dbReference type="Pfam" id="PF00296">
    <property type="entry name" value="Bac_luciferase"/>
    <property type="match status" value="1"/>
</dbReference>
<accession>A0A158I4Z8</accession>
<reference evidence="5" key="1">
    <citation type="submission" date="2016-01" db="EMBL/GenBank/DDBJ databases">
        <authorList>
            <person name="Peeters C."/>
        </authorList>
    </citation>
    <scope>NUCLEOTIDE SEQUENCE [LARGE SCALE GENOMIC DNA]</scope>
</reference>
<dbReference type="InterPro" id="IPR036661">
    <property type="entry name" value="Luciferase-like_sf"/>
</dbReference>
<gene>
    <name evidence="4" type="ORF">AWB70_04231</name>
</gene>
<feature type="domain" description="Luciferase-like" evidence="3">
    <location>
        <begin position="49"/>
        <end position="343"/>
    </location>
</feature>
<dbReference type="EMBL" id="FCNY02000010">
    <property type="protein sequence ID" value="SAL51682.1"/>
    <property type="molecule type" value="Genomic_DNA"/>
</dbReference>
<dbReference type="Proteomes" id="UP000054740">
    <property type="component" value="Unassembled WGS sequence"/>
</dbReference>
<evidence type="ECO:0000313" key="5">
    <source>
        <dbReference type="Proteomes" id="UP000054740"/>
    </source>
</evidence>
<dbReference type="AlphaFoldDB" id="A0A158I4Z8"/>
<dbReference type="InterPro" id="IPR050766">
    <property type="entry name" value="Bact_Lucif_Oxidored"/>
</dbReference>
<keyword evidence="5" id="KW-1185">Reference proteome</keyword>
<protein>
    <submittedName>
        <fullName evidence="4">Flavin-dependent oxidoreductase</fullName>
    </submittedName>
</protein>
<keyword evidence="2" id="KW-0503">Monooxygenase</keyword>
<dbReference type="SUPFAM" id="SSF51679">
    <property type="entry name" value="Bacterial luciferase-like"/>
    <property type="match status" value="1"/>
</dbReference>
<organism evidence="4 5">
    <name type="scientific">Caballeronia cordobensis</name>
    <name type="common">Burkholderia cordobensis</name>
    <dbReference type="NCBI Taxonomy" id="1353886"/>
    <lineage>
        <taxon>Bacteria</taxon>
        <taxon>Pseudomonadati</taxon>
        <taxon>Pseudomonadota</taxon>
        <taxon>Betaproteobacteria</taxon>
        <taxon>Burkholderiales</taxon>
        <taxon>Burkholderiaceae</taxon>
        <taxon>Caballeronia</taxon>
    </lineage>
</organism>
<dbReference type="InterPro" id="IPR011251">
    <property type="entry name" value="Luciferase-like_dom"/>
</dbReference>
<dbReference type="GO" id="GO:0004497">
    <property type="term" value="F:monooxygenase activity"/>
    <property type="evidence" value="ECO:0007669"/>
    <property type="project" value="UniProtKB-KW"/>
</dbReference>
<evidence type="ECO:0000256" key="1">
    <source>
        <dbReference type="ARBA" id="ARBA00023002"/>
    </source>
</evidence>
<proteinExistence type="predicted"/>
<sequence length="400" mass="44199">MNVFYFTEQPYPDAWNPEATSLRVTLPNSECDPSVMADLYARYFDEWMLADELGFDLMVNEHHATATCLSSVAGVTLSILARQTKRARLLTLGYPIANRLDPVRIAEELAMIDVISHGRLEMGFVRGVPYELGVTQKSAVGMTDRFWEAHDLILKALSTRDGPFNWQGKHFQARNVNVWPRPYQDPHPPVWISGRSRSNIRDIASRGHVFATFLSGKQTAGMFDYYREVAAELGHATPSADRFAYLGIVAVADTHEKAMQRARILVNYLRTSALVAEPFDNPPGYMSAADSARMMRANGKRTAKSASGKAVDVHSGSIEELIDAGAMFVGTPDEVYEQIAAFDDDVGGLGNLLMMGHAASLSHADTVDNLTLFGKEVLPRLKQRSASRITVSRELEQAGT</sequence>